<organism evidence="1">
    <name type="scientific">Myoviridae sp. ctTRu92</name>
    <dbReference type="NCBI Taxonomy" id="2825111"/>
    <lineage>
        <taxon>Viruses</taxon>
        <taxon>Duplodnaviria</taxon>
        <taxon>Heunggongvirae</taxon>
        <taxon>Uroviricota</taxon>
        <taxon>Caudoviricetes</taxon>
    </lineage>
</organism>
<accession>A0A8S5Q5L2</accession>
<protein>
    <submittedName>
        <fullName evidence="1">Polymerase cofactor</fullName>
    </submittedName>
</protein>
<sequence length="31" mass="3687">MVTCPKGYKQFRISSKDLKRVMFNDYPLYGT</sequence>
<evidence type="ECO:0000313" key="1">
    <source>
        <dbReference type="EMBL" id="DAE14607.1"/>
    </source>
</evidence>
<reference evidence="1" key="1">
    <citation type="journal article" date="2021" name="Proc. Natl. Acad. Sci. U.S.A.">
        <title>A Catalog of Tens of Thousands of Viruses from Human Metagenomes Reveals Hidden Associations with Chronic Diseases.</title>
        <authorList>
            <person name="Tisza M.J."/>
            <person name="Buck C.B."/>
        </authorList>
    </citation>
    <scope>NUCLEOTIDE SEQUENCE</scope>
    <source>
        <strain evidence="1">CtTRu92</strain>
    </source>
</reference>
<name>A0A8S5Q5L2_9CAUD</name>
<dbReference type="EMBL" id="BK015589">
    <property type="protein sequence ID" value="DAE14607.1"/>
    <property type="molecule type" value="Genomic_DNA"/>
</dbReference>
<proteinExistence type="predicted"/>